<dbReference type="EMBL" id="GQ479794">
    <property type="protein sequence ID" value="ACV85695.1"/>
    <property type="molecule type" value="mRNA"/>
</dbReference>
<keyword evidence="6" id="KW-0732">Signal</keyword>
<proteinExistence type="evidence at transcript level"/>
<evidence type="ECO:0000256" key="5">
    <source>
        <dbReference type="ARBA" id="ARBA00022525"/>
    </source>
</evidence>
<keyword evidence="12" id="KW-1133">Transmembrane helix</keyword>
<dbReference type="SMART" id="SM00710">
    <property type="entry name" value="PbH1"/>
    <property type="match status" value="5"/>
</dbReference>
<keyword evidence="5" id="KW-0964">Secreted</keyword>
<evidence type="ECO:0000256" key="2">
    <source>
        <dbReference type="ARBA" id="ARBA00008834"/>
    </source>
</evidence>
<evidence type="ECO:0000256" key="3">
    <source>
        <dbReference type="ARBA" id="ARBA00012736"/>
    </source>
</evidence>
<dbReference type="AlphaFoldDB" id="C9EA45"/>
<dbReference type="GO" id="GO:0005975">
    <property type="term" value="P:carbohydrate metabolic process"/>
    <property type="evidence" value="ECO:0007669"/>
    <property type="project" value="InterPro"/>
</dbReference>
<evidence type="ECO:0000256" key="12">
    <source>
        <dbReference type="SAM" id="Phobius"/>
    </source>
</evidence>
<keyword evidence="12" id="KW-0812">Transmembrane</keyword>
<dbReference type="Pfam" id="PF00295">
    <property type="entry name" value="Glyco_hydro_28"/>
    <property type="match status" value="1"/>
</dbReference>
<dbReference type="Gene3D" id="2.160.20.10">
    <property type="entry name" value="Single-stranded right-handed beta-helix, Pectin lyase-like"/>
    <property type="match status" value="1"/>
</dbReference>
<dbReference type="GO" id="GO:0009901">
    <property type="term" value="P:anther dehiscence"/>
    <property type="evidence" value="ECO:0007669"/>
    <property type="project" value="UniProtKB-ARBA"/>
</dbReference>
<comment type="catalytic activity">
    <reaction evidence="10">
        <text>(1,4-alpha-D-galacturonosyl)n+m + H2O = (1,4-alpha-D-galacturonosyl)n + (1,4-alpha-D-galacturonosyl)m.</text>
        <dbReference type="EC" id="3.2.1.15"/>
    </reaction>
</comment>
<feature type="transmembrane region" description="Helical" evidence="12">
    <location>
        <begin position="12"/>
        <end position="31"/>
    </location>
</feature>
<dbReference type="PANTHER" id="PTHR31375">
    <property type="match status" value="1"/>
</dbReference>
<evidence type="ECO:0000256" key="6">
    <source>
        <dbReference type="ARBA" id="ARBA00022729"/>
    </source>
</evidence>
<comment type="similarity">
    <text evidence="2 11">Belongs to the glycosyl hydrolase 28 family.</text>
</comment>
<evidence type="ECO:0000256" key="9">
    <source>
        <dbReference type="ARBA" id="ARBA00023316"/>
    </source>
</evidence>
<dbReference type="FunFam" id="2.160.20.10:FF:000028">
    <property type="entry name" value="Polygalacturonase QRT2"/>
    <property type="match status" value="1"/>
</dbReference>
<dbReference type="SUPFAM" id="SSF51126">
    <property type="entry name" value="Pectin lyase-like"/>
    <property type="match status" value="1"/>
</dbReference>
<keyword evidence="4" id="KW-0134">Cell wall</keyword>
<dbReference type="GO" id="GO:0009830">
    <property type="term" value="P:cell wall modification involved in abscission"/>
    <property type="evidence" value="ECO:0007669"/>
    <property type="project" value="UniProtKB-ARBA"/>
</dbReference>
<dbReference type="InterPro" id="IPR000743">
    <property type="entry name" value="Glyco_hydro_28"/>
</dbReference>
<evidence type="ECO:0000256" key="1">
    <source>
        <dbReference type="ARBA" id="ARBA00004191"/>
    </source>
</evidence>
<sequence length="494" mass="54941">MAVLYYDNYNRTHLLILSFSILFFSFSSRLVNSGFHGERRRERVHGYHYDELNNFSEDQEGGLTLLSGAGYDPEAHPSFLSSINGDRDEEFTEAEPSVLSFKGIEDLRSAKPRSVIFNVDDFGAEGDGIHDDTQQVFEEAWEKACSYKGPALFLVPERRTYLIGPIRFLGPCKSNLVIQVQISGTILASDNRSDYRKDPRHWIVIDSVDNLLVEGGGTIHGNGQIWWRNSCKAPCKEAPTVTFYKCKNLMVRNVKVQDAQQMQVSFEKCSEVTASDLTVTAPEKSPNTDGIHVTNTQNILITNTFIGGDDCISIESGSHNVQIEELTCGPGHGINVDSLGDNNSKAFVSFVTVNGAKLSGTTNGVRIKTYQGGSGSASNIKFQNVDMENVKNPIIIDQNYCDQKKPCKKQQKSAVQVKDVLYQNIQGNSASDVAIDFDCSENYPCLGVKLQNVRLQRADRVDEEAKAICNHVELTETGVVFPRCPDYHLKHDEL</sequence>
<keyword evidence="8 11" id="KW-0326">Glycosidase</keyword>
<dbReference type="InterPro" id="IPR006626">
    <property type="entry name" value="PbH1"/>
</dbReference>
<dbReference type="InterPro" id="IPR012334">
    <property type="entry name" value="Pectin_lyas_fold"/>
</dbReference>
<keyword evidence="9" id="KW-0961">Cell wall biogenesis/degradation</keyword>
<dbReference type="GO" id="GO:0004650">
    <property type="term" value="F:polygalacturonase activity"/>
    <property type="evidence" value="ECO:0007669"/>
    <property type="project" value="UniProtKB-EC"/>
</dbReference>
<dbReference type="EC" id="3.2.1.15" evidence="3"/>
<evidence type="ECO:0000256" key="10">
    <source>
        <dbReference type="ARBA" id="ARBA00034074"/>
    </source>
</evidence>
<organism evidence="13">
    <name type="scientific">Carica papaya</name>
    <name type="common">Papaya</name>
    <dbReference type="NCBI Taxonomy" id="3649"/>
    <lineage>
        <taxon>Eukaryota</taxon>
        <taxon>Viridiplantae</taxon>
        <taxon>Streptophyta</taxon>
        <taxon>Embryophyta</taxon>
        <taxon>Tracheophyta</taxon>
        <taxon>Spermatophyta</taxon>
        <taxon>Magnoliopsida</taxon>
        <taxon>eudicotyledons</taxon>
        <taxon>Gunneridae</taxon>
        <taxon>Pentapetalae</taxon>
        <taxon>rosids</taxon>
        <taxon>malvids</taxon>
        <taxon>Brassicales</taxon>
        <taxon>Caricaceae</taxon>
        <taxon>Carica</taxon>
    </lineage>
</organism>
<keyword evidence="12" id="KW-0472">Membrane</keyword>
<comment type="subcellular location">
    <subcellularLocation>
        <location evidence="1">Secreted</location>
        <location evidence="1">Cell wall</location>
    </subcellularLocation>
</comment>
<dbReference type="InterPro" id="IPR011050">
    <property type="entry name" value="Pectin_lyase_fold/virulence"/>
</dbReference>
<name>C9EA45_CARPA</name>
<evidence type="ECO:0000256" key="4">
    <source>
        <dbReference type="ARBA" id="ARBA00022512"/>
    </source>
</evidence>
<evidence type="ECO:0000256" key="7">
    <source>
        <dbReference type="ARBA" id="ARBA00022801"/>
    </source>
</evidence>
<dbReference type="GO" id="GO:0010047">
    <property type="term" value="P:fruit dehiscence"/>
    <property type="evidence" value="ECO:0007669"/>
    <property type="project" value="UniProtKB-ARBA"/>
</dbReference>
<evidence type="ECO:0000256" key="11">
    <source>
        <dbReference type="RuleBase" id="RU361169"/>
    </source>
</evidence>
<protein>
    <recommendedName>
        <fullName evidence="3">endo-polygalacturonase</fullName>
        <ecNumber evidence="3">3.2.1.15</ecNumber>
    </recommendedName>
</protein>
<dbReference type="SMR" id="C9EA45"/>
<dbReference type="Allergome" id="12077">
    <property type="allergen name" value="Cari p 1"/>
</dbReference>
<reference evidence="13" key="1">
    <citation type="submission" date="2009-08" db="EMBL/GenBank/DDBJ databases">
        <title>Cloning, characterization and expression pattern of cell wall hydrolases from papaya fruit.</title>
        <authorList>
            <person name="Fabi J.P."/>
            <person name="Lajolo F.M."/>
            <person name="Nascimento J.R.O."/>
        </authorList>
    </citation>
    <scope>NUCLEOTIDE SEQUENCE</scope>
</reference>
<evidence type="ECO:0000313" key="13">
    <source>
        <dbReference type="EMBL" id="ACV85695.1"/>
    </source>
</evidence>
<evidence type="ECO:0000256" key="8">
    <source>
        <dbReference type="ARBA" id="ARBA00023295"/>
    </source>
</evidence>
<dbReference type="CAZy" id="GH28">
    <property type="family name" value="Glycoside Hydrolase Family 28"/>
</dbReference>
<accession>C9EA45</accession>
<dbReference type="Allergome" id="12078">
    <property type="allergen name" value="Cari p 1.0101"/>
</dbReference>
<keyword evidence="7 11" id="KW-0378">Hydrolase</keyword>